<dbReference type="EMBL" id="JADYXP020000003">
    <property type="protein sequence ID" value="KAL0128297.1"/>
    <property type="molecule type" value="Genomic_DNA"/>
</dbReference>
<organism evidence="1 2">
    <name type="scientific">Cardiocondyla obscurior</name>
    <dbReference type="NCBI Taxonomy" id="286306"/>
    <lineage>
        <taxon>Eukaryota</taxon>
        <taxon>Metazoa</taxon>
        <taxon>Ecdysozoa</taxon>
        <taxon>Arthropoda</taxon>
        <taxon>Hexapoda</taxon>
        <taxon>Insecta</taxon>
        <taxon>Pterygota</taxon>
        <taxon>Neoptera</taxon>
        <taxon>Endopterygota</taxon>
        <taxon>Hymenoptera</taxon>
        <taxon>Apocrita</taxon>
        <taxon>Aculeata</taxon>
        <taxon>Formicoidea</taxon>
        <taxon>Formicidae</taxon>
        <taxon>Myrmicinae</taxon>
        <taxon>Cardiocondyla</taxon>
    </lineage>
</organism>
<sequence>MDDDDDNEDKDDGEDETLTDATYRRFAAYLRLAACDASYFMTLECTEESRLDTQVKIVGGRRSSGALGYRLPAYLPACTTIPVVPSAVYSAELVEETSEGRGRFLASGGVSSGKNYILSSKLSSGEQITSLCRPIK</sequence>
<protein>
    <submittedName>
        <fullName evidence="1">Uncharacterized protein</fullName>
    </submittedName>
</protein>
<accession>A0AAW2GM20</accession>
<reference evidence="1 2" key="1">
    <citation type="submission" date="2023-03" db="EMBL/GenBank/DDBJ databases">
        <title>High recombination rates correlate with genetic variation in Cardiocondyla obscurior ants.</title>
        <authorList>
            <person name="Errbii M."/>
        </authorList>
    </citation>
    <scope>NUCLEOTIDE SEQUENCE [LARGE SCALE GENOMIC DNA]</scope>
    <source>
        <strain evidence="1">Alpha-2009</strain>
        <tissue evidence="1">Whole body</tissue>
    </source>
</reference>
<gene>
    <name evidence="1" type="ORF">PUN28_003516</name>
</gene>
<evidence type="ECO:0000313" key="2">
    <source>
        <dbReference type="Proteomes" id="UP001430953"/>
    </source>
</evidence>
<dbReference type="AlphaFoldDB" id="A0AAW2GM20"/>
<name>A0AAW2GM20_9HYME</name>
<proteinExistence type="predicted"/>
<keyword evidence="2" id="KW-1185">Reference proteome</keyword>
<comment type="caution">
    <text evidence="1">The sequence shown here is derived from an EMBL/GenBank/DDBJ whole genome shotgun (WGS) entry which is preliminary data.</text>
</comment>
<dbReference type="Proteomes" id="UP001430953">
    <property type="component" value="Unassembled WGS sequence"/>
</dbReference>
<evidence type="ECO:0000313" key="1">
    <source>
        <dbReference type="EMBL" id="KAL0128297.1"/>
    </source>
</evidence>